<evidence type="ECO:0000256" key="4">
    <source>
        <dbReference type="ARBA" id="ARBA00022525"/>
    </source>
</evidence>
<evidence type="ECO:0000256" key="2">
    <source>
        <dbReference type="ARBA" id="ARBA00005617"/>
    </source>
</evidence>
<dbReference type="Pfam" id="PF10208">
    <property type="entry name" value="ARMET_C"/>
    <property type="match status" value="1"/>
</dbReference>
<feature type="chain" id="PRO_5001532411" description="Mesencephalic astrocyte-derived neurotrophic factor homolog" evidence="8">
    <location>
        <begin position="20"/>
        <end position="166"/>
    </location>
</feature>
<evidence type="ECO:0000313" key="11">
    <source>
        <dbReference type="EMBL" id="CCI44520.1"/>
    </source>
</evidence>
<dbReference type="STRING" id="65357.A0A024GDW1"/>
<reference evidence="11 12" key="1">
    <citation type="submission" date="2012-05" db="EMBL/GenBank/DDBJ databases">
        <title>Recombination and specialization in a pathogen metapopulation.</title>
        <authorList>
            <person name="Gardiner A."/>
            <person name="Kemen E."/>
            <person name="Schultz-Larsen T."/>
            <person name="MacLean D."/>
            <person name="Van Oosterhout C."/>
            <person name="Jones J.D.G."/>
        </authorList>
    </citation>
    <scope>NUCLEOTIDE SEQUENCE [LARGE SCALE GENOMIC DNA]</scope>
    <source>
        <strain evidence="11 12">Ac Nc2</strain>
    </source>
</reference>
<evidence type="ECO:0000256" key="3">
    <source>
        <dbReference type="ARBA" id="ARBA00014267"/>
    </source>
</evidence>
<dbReference type="EMBL" id="CAIX01000072">
    <property type="protein sequence ID" value="CCI44520.1"/>
    <property type="molecule type" value="Genomic_DNA"/>
</dbReference>
<dbReference type="PANTHER" id="PTHR12990">
    <property type="entry name" value="ARMET-LIKE PROTEIN"/>
    <property type="match status" value="1"/>
</dbReference>
<evidence type="ECO:0000256" key="5">
    <source>
        <dbReference type="ARBA" id="ARBA00022729"/>
    </source>
</evidence>
<evidence type="ECO:0000259" key="9">
    <source>
        <dbReference type="Pfam" id="PF10208"/>
    </source>
</evidence>
<dbReference type="PANTHER" id="PTHR12990:SF5">
    <property type="entry name" value="MESENCEPHALIC ASTROCYTE-DERIVED NEUROTROPHIC FACTOR HOMOLOG"/>
    <property type="match status" value="1"/>
</dbReference>
<dbReference type="InterPro" id="IPR019345">
    <property type="entry name" value="ARMET_C"/>
</dbReference>
<dbReference type="AlphaFoldDB" id="A0A024GDW1"/>
<dbReference type="Gene3D" id="1.10.225.10">
    <property type="entry name" value="Saposin-like"/>
    <property type="match status" value="1"/>
</dbReference>
<dbReference type="GO" id="GO:0005576">
    <property type="term" value="C:extracellular region"/>
    <property type="evidence" value="ECO:0007669"/>
    <property type="project" value="UniProtKB-SubCell"/>
</dbReference>
<feature type="domain" description="ARMET C-terminal" evidence="9">
    <location>
        <begin position="124"/>
        <end position="163"/>
    </location>
</feature>
<evidence type="ECO:0000313" key="12">
    <source>
        <dbReference type="Proteomes" id="UP000053237"/>
    </source>
</evidence>
<evidence type="ECO:0000256" key="6">
    <source>
        <dbReference type="ARBA" id="ARBA00023157"/>
    </source>
</evidence>
<accession>A0A024GDW1</accession>
<keyword evidence="5 8" id="KW-0732">Signal</keyword>
<evidence type="ECO:0000259" key="10">
    <source>
        <dbReference type="Pfam" id="PF20145"/>
    </source>
</evidence>
<sequence>MQIIFLSSILVLAFTAIDGRTEGQGAVTNGAPCEVCVNVINAVKDLHATNKFKTHEEALLHHCNKVVKTGSKEDKVCYNLTPVQKDVGRQLSYRKETGKICKTLSKTNNDVCATRYDVKVSEDTDLSKLRVRQLKGILSGRGVDCVGCVEKDDFIKKIKETQHMEL</sequence>
<dbReference type="Gene3D" id="1.10.720.30">
    <property type="entry name" value="SAP domain"/>
    <property type="match status" value="1"/>
</dbReference>
<dbReference type="InterPro" id="IPR045332">
    <property type="entry name" value="ARMET_N"/>
</dbReference>
<comment type="subcellular location">
    <subcellularLocation>
        <location evidence="1">Secreted</location>
    </subcellularLocation>
</comment>
<evidence type="ECO:0000256" key="8">
    <source>
        <dbReference type="SAM" id="SignalP"/>
    </source>
</evidence>
<dbReference type="Pfam" id="PF20145">
    <property type="entry name" value="ARMET_N"/>
    <property type="match status" value="1"/>
</dbReference>
<comment type="similarity">
    <text evidence="2">Belongs to the ARMET family.</text>
</comment>
<keyword evidence="6" id="KW-1015">Disulfide bond</keyword>
<feature type="domain" description="ARMET N-terminal" evidence="10">
    <location>
        <begin position="33"/>
        <end position="119"/>
    </location>
</feature>
<dbReference type="InterPro" id="IPR045333">
    <property type="entry name" value="ARMET-like"/>
</dbReference>
<name>A0A024GDW1_9STRA</name>
<feature type="signal peptide" evidence="8">
    <location>
        <begin position="1"/>
        <end position="19"/>
    </location>
</feature>
<dbReference type="InParanoid" id="A0A024GDW1"/>
<keyword evidence="4" id="KW-0964">Secreted</keyword>
<gene>
    <name evidence="11" type="ORF">BN9_053290</name>
</gene>
<comment type="caution">
    <text evidence="11">The sequence shown here is derived from an EMBL/GenBank/DDBJ whole genome shotgun (WGS) entry which is preliminary data.</text>
</comment>
<proteinExistence type="inferred from homology"/>
<keyword evidence="12" id="KW-1185">Reference proteome</keyword>
<organism evidence="11 12">
    <name type="scientific">Albugo candida</name>
    <dbReference type="NCBI Taxonomy" id="65357"/>
    <lineage>
        <taxon>Eukaryota</taxon>
        <taxon>Sar</taxon>
        <taxon>Stramenopiles</taxon>
        <taxon>Oomycota</taxon>
        <taxon>Peronosporomycetes</taxon>
        <taxon>Albuginales</taxon>
        <taxon>Albuginaceae</taxon>
        <taxon>Albugo</taxon>
    </lineage>
</organism>
<evidence type="ECO:0000256" key="7">
    <source>
        <dbReference type="ARBA" id="ARBA00032923"/>
    </source>
</evidence>
<dbReference type="InterPro" id="IPR036361">
    <property type="entry name" value="SAP_dom_sf"/>
</dbReference>
<protein>
    <recommendedName>
        <fullName evidence="3">Mesencephalic astrocyte-derived neurotrophic factor homolog</fullName>
    </recommendedName>
    <alternativeName>
        <fullName evidence="7">MANF/CDNF-like protein</fullName>
    </alternativeName>
</protein>
<dbReference type="Proteomes" id="UP000053237">
    <property type="component" value="Unassembled WGS sequence"/>
</dbReference>
<dbReference type="OrthoDB" id="5597848at2759"/>
<dbReference type="SUPFAM" id="SSF68906">
    <property type="entry name" value="SAP domain"/>
    <property type="match status" value="1"/>
</dbReference>
<evidence type="ECO:0000256" key="1">
    <source>
        <dbReference type="ARBA" id="ARBA00004613"/>
    </source>
</evidence>